<dbReference type="Pfam" id="PF08631">
    <property type="entry name" value="SPO22"/>
    <property type="match status" value="1"/>
</dbReference>
<dbReference type="PANTHER" id="PTHR40375">
    <property type="entry name" value="SPORULATION-SPECIFIC PROTEIN 22"/>
    <property type="match status" value="1"/>
</dbReference>
<dbReference type="GO" id="GO:0051321">
    <property type="term" value="P:meiotic cell cycle"/>
    <property type="evidence" value="ECO:0007669"/>
    <property type="project" value="UniProtKB-KW"/>
</dbReference>
<evidence type="ECO:0000256" key="1">
    <source>
        <dbReference type="ARBA" id="ARBA00023254"/>
    </source>
</evidence>
<keyword evidence="1" id="KW-0469">Meiosis</keyword>
<feature type="region of interest" description="Disordered" evidence="3">
    <location>
        <begin position="1"/>
        <end position="24"/>
    </location>
</feature>
<dbReference type="OrthoDB" id="65716at2759"/>
<dbReference type="GO" id="GO:0090173">
    <property type="term" value="P:regulation of synaptonemal complex assembly"/>
    <property type="evidence" value="ECO:0007669"/>
    <property type="project" value="InterPro"/>
</dbReference>
<comment type="caution">
    <text evidence="4">The sequence shown here is derived from an EMBL/GenBank/DDBJ whole genome shotgun (WGS) entry which is preliminary data.</text>
</comment>
<protein>
    <recommendedName>
        <fullName evidence="2">Protein ZIP4 homolog</fullName>
    </recommendedName>
</protein>
<evidence type="ECO:0000313" key="4">
    <source>
        <dbReference type="EMBL" id="KAJ0972222.1"/>
    </source>
</evidence>
<dbReference type="Gene3D" id="1.25.40.10">
    <property type="entry name" value="Tetratricopeptide repeat domain"/>
    <property type="match status" value="1"/>
</dbReference>
<evidence type="ECO:0000313" key="5">
    <source>
        <dbReference type="Proteomes" id="UP001085076"/>
    </source>
</evidence>
<dbReference type="EMBL" id="JAGGNH010000005">
    <property type="protein sequence ID" value="KAJ0972222.1"/>
    <property type="molecule type" value="Genomic_DNA"/>
</dbReference>
<dbReference type="SUPFAM" id="SSF48452">
    <property type="entry name" value="TPR-like"/>
    <property type="match status" value="1"/>
</dbReference>
<dbReference type="AlphaFoldDB" id="A0A9D5CGF7"/>
<name>A0A9D5CGF7_9LILI</name>
<reference evidence="4" key="1">
    <citation type="submission" date="2021-03" db="EMBL/GenBank/DDBJ databases">
        <authorList>
            <person name="Li Z."/>
            <person name="Yang C."/>
        </authorList>
    </citation>
    <scope>NUCLEOTIDE SEQUENCE</scope>
    <source>
        <strain evidence="4">Dzin_1.0</strain>
        <tissue evidence="4">Leaf</tissue>
    </source>
</reference>
<dbReference type="InterPro" id="IPR039057">
    <property type="entry name" value="Spo22/ZIP4"/>
</dbReference>
<sequence>MKISELSPDSLRGGSRSPTVPADSAPHHLIDELEAAITAAEFLSPSDPSASAEAAAALASRLRAAISHLASNPSTFPDPVRLHLWKLSYRLWNACVDLSNASRAAAPSPCLADLRLAAADILLLAGAPPGVPSPELKSASFFLKTGLAYHDLHRLDLAAKCFERATDLISATPTHGAEERNLLLEINLARSRTAWEDADRNLAIALLNRSKNLVAGSPAGFKTLAEQYLLRAKLDLSIQSQEGVGLISNASKLLSEALDLCEQGILEAKGRGSGEKLALEGVRERCLKFMAAERLGAGDYEGVLRCVKVLRDGNPKPSSGEHASVGYVAMRAWLGMGRVGEAEKELRGMMAGMGPAVEGVVLAAAEVFVGAAGAEEGRRVVEGLVGRCQMGAAAALRLVRKVAEAGRGTAAMGRASVVAELAGDEKVVAAFEGPAVVKERAAMHALLWNCGADHFRLKDYHTSAEMFEKSMLYVSRDEESRARRSNCFRVLSLCHLGLAQLDRAQEFIDEAEKLEPNIKCAFLKFKIYLQKKDEMQAINQMQAMVSCNDFNPEFLTLSTHEAIASQSFPVAVASLALLLNLYSLGKQMPMSEVAALRNIITLLHKNSETDHEILKYMKHARMRTAELGAESFFGKGAVGSRELNWFAGNSWNMGLKTGKEKRFDLCAEFLELTSEFYSANIDGNEGNPAMVWKSLILSVGAMISVEEQMKVPLPSSDIKKAIEMLNRAGKIFPTLPSTSDQTAEEPSLVFLHTFNTYQLLDRLDISDKRSQQLQLIKNFASSKACKPEHLLHIGLAASQGGLPNLEVAEFSLNACLSAMLALPSPDYRMISIVIRKLAGLGQVCGSDNAYNVYKQAYQIIVGLNKGDYPLEEGKWLAVTAWNKSGMAVRLRQVDTVRKWMKMGLDLARHLPGMDMYTREMEECFANFEKLCGAVDGLVSQVEETSSRSLS</sequence>
<evidence type="ECO:0000256" key="2">
    <source>
        <dbReference type="ARBA" id="ARBA00031845"/>
    </source>
</evidence>
<gene>
    <name evidence="4" type="ORF">J5N97_020181</name>
</gene>
<evidence type="ECO:0000256" key="3">
    <source>
        <dbReference type="SAM" id="MobiDB-lite"/>
    </source>
</evidence>
<accession>A0A9D5CGF7</accession>
<dbReference type="InterPro" id="IPR011990">
    <property type="entry name" value="TPR-like_helical_dom_sf"/>
</dbReference>
<organism evidence="4 5">
    <name type="scientific">Dioscorea zingiberensis</name>
    <dbReference type="NCBI Taxonomy" id="325984"/>
    <lineage>
        <taxon>Eukaryota</taxon>
        <taxon>Viridiplantae</taxon>
        <taxon>Streptophyta</taxon>
        <taxon>Embryophyta</taxon>
        <taxon>Tracheophyta</taxon>
        <taxon>Spermatophyta</taxon>
        <taxon>Magnoliopsida</taxon>
        <taxon>Liliopsida</taxon>
        <taxon>Dioscoreales</taxon>
        <taxon>Dioscoreaceae</taxon>
        <taxon>Dioscorea</taxon>
    </lineage>
</organism>
<dbReference type="PANTHER" id="PTHR40375:SF2">
    <property type="entry name" value="SPORULATION-SPECIFIC PROTEIN 22"/>
    <property type="match status" value="1"/>
</dbReference>
<reference evidence="4" key="2">
    <citation type="journal article" date="2022" name="Hortic Res">
        <title>The genome of Dioscorea zingiberensis sheds light on the biosynthesis, origin and evolution of the medicinally important diosgenin saponins.</title>
        <authorList>
            <person name="Li Y."/>
            <person name="Tan C."/>
            <person name="Li Z."/>
            <person name="Guo J."/>
            <person name="Li S."/>
            <person name="Chen X."/>
            <person name="Wang C."/>
            <person name="Dai X."/>
            <person name="Yang H."/>
            <person name="Song W."/>
            <person name="Hou L."/>
            <person name="Xu J."/>
            <person name="Tong Z."/>
            <person name="Xu A."/>
            <person name="Yuan X."/>
            <person name="Wang W."/>
            <person name="Yang Q."/>
            <person name="Chen L."/>
            <person name="Sun Z."/>
            <person name="Wang K."/>
            <person name="Pan B."/>
            <person name="Chen J."/>
            <person name="Bao Y."/>
            <person name="Liu F."/>
            <person name="Qi X."/>
            <person name="Gang D.R."/>
            <person name="Wen J."/>
            <person name="Li J."/>
        </authorList>
    </citation>
    <scope>NUCLEOTIDE SEQUENCE</scope>
    <source>
        <strain evidence="4">Dzin_1.0</strain>
    </source>
</reference>
<keyword evidence="5" id="KW-1185">Reference proteome</keyword>
<dbReference type="InterPro" id="IPR013940">
    <property type="entry name" value="Spo22/ZIP4/TEX11"/>
</dbReference>
<dbReference type="Proteomes" id="UP001085076">
    <property type="component" value="Miscellaneous, Linkage group lg05"/>
</dbReference>
<proteinExistence type="predicted"/>